<feature type="compositionally biased region" description="Basic and acidic residues" evidence="1">
    <location>
        <begin position="40"/>
        <end position="54"/>
    </location>
</feature>
<feature type="compositionally biased region" description="Basic and acidic residues" evidence="1">
    <location>
        <begin position="131"/>
        <end position="140"/>
    </location>
</feature>
<comment type="caution">
    <text evidence="2">The sequence shown here is derived from an EMBL/GenBank/DDBJ whole genome shotgun (WGS) entry which is preliminary data.</text>
</comment>
<gene>
    <name evidence="2" type="ORF">D9613_007455</name>
</gene>
<dbReference type="EMBL" id="JAACJL010000045">
    <property type="protein sequence ID" value="KAF4613923.1"/>
    <property type="molecule type" value="Genomic_DNA"/>
</dbReference>
<organism evidence="2 3">
    <name type="scientific">Agrocybe pediades</name>
    <dbReference type="NCBI Taxonomy" id="84607"/>
    <lineage>
        <taxon>Eukaryota</taxon>
        <taxon>Fungi</taxon>
        <taxon>Dikarya</taxon>
        <taxon>Basidiomycota</taxon>
        <taxon>Agaricomycotina</taxon>
        <taxon>Agaricomycetes</taxon>
        <taxon>Agaricomycetidae</taxon>
        <taxon>Agaricales</taxon>
        <taxon>Agaricineae</taxon>
        <taxon>Strophariaceae</taxon>
        <taxon>Agrocybe</taxon>
    </lineage>
</organism>
<accession>A0A8H4QN85</accession>
<evidence type="ECO:0000256" key="1">
    <source>
        <dbReference type="SAM" id="MobiDB-lite"/>
    </source>
</evidence>
<keyword evidence="3" id="KW-1185">Reference proteome</keyword>
<reference evidence="2 3" key="1">
    <citation type="submission" date="2019-12" db="EMBL/GenBank/DDBJ databases">
        <authorList>
            <person name="Floudas D."/>
            <person name="Bentzer J."/>
            <person name="Ahren D."/>
            <person name="Johansson T."/>
            <person name="Persson P."/>
            <person name="Tunlid A."/>
        </authorList>
    </citation>
    <scope>NUCLEOTIDE SEQUENCE [LARGE SCALE GENOMIC DNA]</scope>
    <source>
        <strain evidence="2 3">CBS 102.39</strain>
    </source>
</reference>
<name>A0A8H4QN85_9AGAR</name>
<evidence type="ECO:0000313" key="3">
    <source>
        <dbReference type="Proteomes" id="UP000521872"/>
    </source>
</evidence>
<feature type="compositionally biased region" description="Low complexity" evidence="1">
    <location>
        <begin position="1"/>
        <end position="25"/>
    </location>
</feature>
<dbReference type="AlphaFoldDB" id="A0A8H4QN85"/>
<proteinExistence type="predicted"/>
<feature type="compositionally biased region" description="Polar residues" evidence="1">
    <location>
        <begin position="30"/>
        <end position="39"/>
    </location>
</feature>
<feature type="region of interest" description="Disordered" evidence="1">
    <location>
        <begin position="1"/>
        <end position="140"/>
    </location>
</feature>
<protein>
    <submittedName>
        <fullName evidence="2">Uncharacterized protein</fullName>
    </submittedName>
</protein>
<evidence type="ECO:0000313" key="2">
    <source>
        <dbReference type="EMBL" id="KAF4613923.1"/>
    </source>
</evidence>
<dbReference type="Proteomes" id="UP000521872">
    <property type="component" value="Unassembled WGS sequence"/>
</dbReference>
<sequence>MSAVTSTSARLLRSSLTRPTRSLPSHSLRFLSSTPSRSSDPNEDRMKKIPKKDNFSQGNAADQKNLHQKDPHSTVANQGYEAKKDPKAGGGLDAATSEKSGQTKPKHGGGGGNPEGVGMVDQVGSAGGSARHFEKEEGKQ</sequence>